<evidence type="ECO:0000256" key="1">
    <source>
        <dbReference type="SAM" id="MobiDB-lite"/>
    </source>
</evidence>
<dbReference type="Proteomes" id="UP000360750">
    <property type="component" value="Unassembled WGS sequence"/>
</dbReference>
<reference evidence="2 3" key="1">
    <citation type="submission" date="2019-02" db="EMBL/GenBank/DDBJ databases">
        <authorList>
            <consortium name="Pathogen Informatics"/>
        </authorList>
    </citation>
    <scope>NUCLEOTIDE SEQUENCE [LARGE SCALE GENOMIC DNA]</scope>
    <source>
        <strain evidence="2 3">3012STDY6756503</strain>
    </source>
</reference>
<protein>
    <recommendedName>
        <fullName evidence="4">Phosphatase</fullName>
    </recommendedName>
</protein>
<feature type="compositionally biased region" description="Low complexity" evidence="1">
    <location>
        <begin position="1"/>
        <end position="16"/>
    </location>
</feature>
<dbReference type="RefSeq" id="WP_131733276.1">
    <property type="nucleotide sequence ID" value="NZ_CAACYD010000003.1"/>
</dbReference>
<organism evidence="2 3">
    <name type="scientific">Gordonia paraffinivorans</name>
    <dbReference type="NCBI Taxonomy" id="175628"/>
    <lineage>
        <taxon>Bacteria</taxon>
        <taxon>Bacillati</taxon>
        <taxon>Actinomycetota</taxon>
        <taxon>Actinomycetes</taxon>
        <taxon>Mycobacteriales</taxon>
        <taxon>Gordoniaceae</taxon>
        <taxon>Gordonia</taxon>
    </lineage>
</organism>
<feature type="region of interest" description="Disordered" evidence="1">
    <location>
        <begin position="1"/>
        <end position="35"/>
    </location>
</feature>
<proteinExistence type="predicted"/>
<dbReference type="GeneID" id="60748410"/>
<evidence type="ECO:0000313" key="3">
    <source>
        <dbReference type="Proteomes" id="UP000360750"/>
    </source>
</evidence>
<comment type="caution">
    <text evidence="2">The sequence shown here is derived from an EMBL/GenBank/DDBJ whole genome shotgun (WGS) entry which is preliminary data.</text>
</comment>
<evidence type="ECO:0008006" key="4">
    <source>
        <dbReference type="Google" id="ProtNLM"/>
    </source>
</evidence>
<sequence>MVAPGAPSASAAPPNATTTVRCESDSSGKPPPGGWYHGESASYLYDRRFREGPILSKEQLGRYTPQAIAYWKDWDDSGRDALLIATYVSGGADDRAKIIAVDANTPHRLLGWVMVDKRSAGEMPTHAGGMAIGGGHLFLGGPQESDSIRHYALADVRNALQQKGSISPKGADRKVYGQSFMTVDGNKLYAGRFNLGSRDWMHRYTIKDDGRLETDPKPGGNGKMRYEVPKGTQGVAKAGNTMFFSTSLGRNVRSNVYATDAGETNLDKARPRCFRGPGMSQGIAIDAARNRLFLNYESGSHKFDDRAGDPARNIIRGAHIAKLEDVTSVPGGTLKLGTLQAKKLTDTDKEDEIVVSVEGAPICVKGSDDKCLKHLKLRQGKQRAIDATVQFTGNALVNVTERDNPPDNPHDNLGTEKLTPGAKKGILEFAKGRAVYRLSYEVS</sequence>
<evidence type="ECO:0000313" key="2">
    <source>
        <dbReference type="EMBL" id="VFA81300.1"/>
    </source>
</evidence>
<gene>
    <name evidence="2" type="ORF">NCTC8139_00356</name>
</gene>
<accession>A0ABD7UXX9</accession>
<feature type="compositionally biased region" description="Polar residues" evidence="1">
    <location>
        <begin position="17"/>
        <end position="27"/>
    </location>
</feature>
<dbReference type="AlphaFoldDB" id="A0ABD7UXX9"/>
<dbReference type="EMBL" id="CAACYD010000003">
    <property type="protein sequence ID" value="VFA81300.1"/>
    <property type="molecule type" value="Genomic_DNA"/>
</dbReference>
<name>A0ABD7UXX9_9ACTN</name>